<protein>
    <submittedName>
        <fullName evidence="1">Uncharacterized protein</fullName>
    </submittedName>
</protein>
<evidence type="ECO:0000313" key="1">
    <source>
        <dbReference type="EMBL" id="JAH56089.1"/>
    </source>
</evidence>
<reference evidence="1" key="1">
    <citation type="submission" date="2014-11" db="EMBL/GenBank/DDBJ databases">
        <authorList>
            <person name="Amaro Gonzalez C."/>
        </authorList>
    </citation>
    <scope>NUCLEOTIDE SEQUENCE</scope>
</reference>
<dbReference type="EMBL" id="GBXM01052488">
    <property type="protein sequence ID" value="JAH56089.1"/>
    <property type="molecule type" value="Transcribed_RNA"/>
</dbReference>
<dbReference type="AlphaFoldDB" id="A0A0E9TQT2"/>
<sequence>MALNFLFSDTPHRKHGIMNDCHTKHKKHNTAG</sequence>
<proteinExistence type="predicted"/>
<accession>A0A0E9TQT2</accession>
<name>A0A0E9TQT2_ANGAN</name>
<reference evidence="1" key="2">
    <citation type="journal article" date="2015" name="Fish Shellfish Immunol.">
        <title>Early steps in the European eel (Anguilla anguilla)-Vibrio vulnificus interaction in the gills: Role of the RtxA13 toxin.</title>
        <authorList>
            <person name="Callol A."/>
            <person name="Pajuelo D."/>
            <person name="Ebbesson L."/>
            <person name="Teles M."/>
            <person name="MacKenzie S."/>
            <person name="Amaro C."/>
        </authorList>
    </citation>
    <scope>NUCLEOTIDE SEQUENCE</scope>
</reference>
<organism evidence="1">
    <name type="scientific">Anguilla anguilla</name>
    <name type="common">European freshwater eel</name>
    <name type="synonym">Muraena anguilla</name>
    <dbReference type="NCBI Taxonomy" id="7936"/>
    <lineage>
        <taxon>Eukaryota</taxon>
        <taxon>Metazoa</taxon>
        <taxon>Chordata</taxon>
        <taxon>Craniata</taxon>
        <taxon>Vertebrata</taxon>
        <taxon>Euteleostomi</taxon>
        <taxon>Actinopterygii</taxon>
        <taxon>Neopterygii</taxon>
        <taxon>Teleostei</taxon>
        <taxon>Anguilliformes</taxon>
        <taxon>Anguillidae</taxon>
        <taxon>Anguilla</taxon>
    </lineage>
</organism>